<feature type="domain" description="DUF294" evidence="2">
    <location>
        <begin position="176"/>
        <end position="305"/>
    </location>
</feature>
<keyword evidence="4" id="KW-1185">Reference proteome</keyword>
<evidence type="ECO:0000313" key="4">
    <source>
        <dbReference type="Proteomes" id="UP000480246"/>
    </source>
</evidence>
<evidence type="ECO:0000259" key="1">
    <source>
        <dbReference type="Pfam" id="PF03445"/>
    </source>
</evidence>
<protein>
    <recommendedName>
        <fullName evidence="5">CBS domain-containing protein</fullName>
    </recommendedName>
</protein>
<dbReference type="InterPro" id="IPR005105">
    <property type="entry name" value="GlnD_Uridyltrans_N"/>
</dbReference>
<dbReference type="OrthoDB" id="9810963at2"/>
<dbReference type="AlphaFoldDB" id="A0A7C8KV15"/>
<gene>
    <name evidence="3" type="ORF">F9U64_07470</name>
</gene>
<evidence type="ECO:0000313" key="3">
    <source>
        <dbReference type="EMBL" id="KAB8137878.1"/>
    </source>
</evidence>
<organism evidence="3 4">
    <name type="scientific">Gracilibacillus oryzae</name>
    <dbReference type="NCBI Taxonomy" id="1672701"/>
    <lineage>
        <taxon>Bacteria</taxon>
        <taxon>Bacillati</taxon>
        <taxon>Bacillota</taxon>
        <taxon>Bacilli</taxon>
        <taxon>Bacillales</taxon>
        <taxon>Bacillaceae</taxon>
        <taxon>Gracilibacillus</taxon>
    </lineage>
</organism>
<dbReference type="EMBL" id="WEID01000033">
    <property type="protein sequence ID" value="KAB8137878.1"/>
    <property type="molecule type" value="Genomic_DNA"/>
</dbReference>
<dbReference type="Pfam" id="PF10335">
    <property type="entry name" value="DUF294_C"/>
    <property type="match status" value="1"/>
</dbReference>
<sequence>MEYDEIKRFREQNIHKQKDYSELNTFHDKLIKHTVEIAMQKVEEEQGKAPAPFAFFIMGSAGRSEQSIWTDQDHGIVYQGTDEEKEYFLLLGKEIANGLEIVGYPKCDGKVMASEPMWTHSVENWTAQVDMWLNEATWQSLRHFSTFFDSRVIIGETAFLDEIKKATFQHLGSDPQVYKRLIDNVDFIRKGVGIFGQLLPEQSGPMTGHIHLKTTTFFPYVNSLRLLALVNHSFSVSTAVRFNDLKDSYPFLAEYEDQFERLLEFRYLFTKEAKNYDEVHYVSLNKLSKSDKQELKQFMKSGADLFETTKSFIEKECLSW</sequence>
<accession>A0A7C8KV15</accession>
<dbReference type="Proteomes" id="UP000480246">
    <property type="component" value="Unassembled WGS sequence"/>
</dbReference>
<feature type="domain" description="Protein-PII uridylyltransferase N-terminal" evidence="1">
    <location>
        <begin position="11"/>
        <end position="137"/>
    </location>
</feature>
<reference evidence="3 4" key="1">
    <citation type="submission" date="2019-10" db="EMBL/GenBank/DDBJ databases">
        <title>Gracilibacillus sp. nov. isolated from rice seeds.</title>
        <authorList>
            <person name="He S."/>
        </authorList>
    </citation>
    <scope>NUCLEOTIDE SEQUENCE [LARGE SCALE GENOMIC DNA]</scope>
    <source>
        <strain evidence="3 4">TD8</strain>
    </source>
</reference>
<dbReference type="GO" id="GO:0008773">
    <property type="term" value="F:[protein-PII] uridylyltransferase activity"/>
    <property type="evidence" value="ECO:0007669"/>
    <property type="project" value="InterPro"/>
</dbReference>
<evidence type="ECO:0008006" key="5">
    <source>
        <dbReference type="Google" id="ProtNLM"/>
    </source>
</evidence>
<dbReference type="CDD" id="cd05401">
    <property type="entry name" value="NT_GlnE_GlnD_like"/>
    <property type="match status" value="1"/>
</dbReference>
<name>A0A7C8KV15_9BACI</name>
<evidence type="ECO:0000259" key="2">
    <source>
        <dbReference type="Pfam" id="PF10335"/>
    </source>
</evidence>
<dbReference type="RefSeq" id="WP_153402379.1">
    <property type="nucleotide sequence ID" value="NZ_ML762427.1"/>
</dbReference>
<dbReference type="Pfam" id="PF03445">
    <property type="entry name" value="DUF294"/>
    <property type="match status" value="1"/>
</dbReference>
<dbReference type="InterPro" id="IPR018821">
    <property type="entry name" value="DUF294_put_nucleoTrafse_sb-bd"/>
</dbReference>
<comment type="caution">
    <text evidence="3">The sequence shown here is derived from an EMBL/GenBank/DDBJ whole genome shotgun (WGS) entry which is preliminary data.</text>
</comment>
<proteinExistence type="predicted"/>